<feature type="domain" description="RagB/SusD" evidence="6">
    <location>
        <begin position="352"/>
        <end position="517"/>
    </location>
</feature>
<evidence type="ECO:0008006" key="10">
    <source>
        <dbReference type="Google" id="ProtNLM"/>
    </source>
</evidence>
<keyword evidence="5" id="KW-0998">Cell outer membrane</keyword>
<dbReference type="PROSITE" id="PS51257">
    <property type="entry name" value="PROKAR_LIPOPROTEIN"/>
    <property type="match status" value="1"/>
</dbReference>
<dbReference type="InterPro" id="IPR012944">
    <property type="entry name" value="SusD_RagB_dom"/>
</dbReference>
<proteinExistence type="inferred from homology"/>
<dbReference type="InterPro" id="IPR033985">
    <property type="entry name" value="SusD-like_N"/>
</dbReference>
<dbReference type="EMBL" id="ATDL01000022">
    <property type="protein sequence ID" value="ERJ57465.1"/>
    <property type="molecule type" value="Genomic_DNA"/>
</dbReference>
<keyword evidence="4" id="KW-0472">Membrane</keyword>
<reference evidence="8 9" key="1">
    <citation type="journal article" date="2013" name="Genome Announc.">
        <title>The Draft Genome Sequence of Sphingomonas paucimobilis Strain HER1398 (Proteobacteria), Host to the Giant PAU Phage, Indicates That It Is a Member of the Genus Sphingobacterium (Bacteroidetes).</title>
        <authorList>
            <person name="White R.A.III."/>
            <person name="Suttle C.A."/>
        </authorList>
    </citation>
    <scope>NUCLEOTIDE SEQUENCE [LARGE SCALE GENOMIC DNA]</scope>
    <source>
        <strain evidence="8 9">HER1398</strain>
    </source>
</reference>
<evidence type="ECO:0000313" key="9">
    <source>
        <dbReference type="Proteomes" id="UP000016584"/>
    </source>
</evidence>
<comment type="caution">
    <text evidence="8">The sequence shown here is derived from an EMBL/GenBank/DDBJ whole genome shotgun (WGS) entry which is preliminary data.</text>
</comment>
<evidence type="ECO:0000259" key="7">
    <source>
        <dbReference type="Pfam" id="PF14322"/>
    </source>
</evidence>
<keyword evidence="3" id="KW-0732">Signal</keyword>
<name>U2HQA5_9SPHI</name>
<dbReference type="OrthoDB" id="1094477at2"/>
<dbReference type="SUPFAM" id="SSF48452">
    <property type="entry name" value="TPR-like"/>
    <property type="match status" value="1"/>
</dbReference>
<dbReference type="InterPro" id="IPR011990">
    <property type="entry name" value="TPR-like_helical_dom_sf"/>
</dbReference>
<accession>U2HQA5</accession>
<dbReference type="Pfam" id="PF14322">
    <property type="entry name" value="SusD-like_3"/>
    <property type="match status" value="1"/>
</dbReference>
<evidence type="ECO:0000256" key="4">
    <source>
        <dbReference type="ARBA" id="ARBA00023136"/>
    </source>
</evidence>
<keyword evidence="9" id="KW-1185">Reference proteome</keyword>
<dbReference type="Pfam" id="PF07980">
    <property type="entry name" value="SusD_RagB"/>
    <property type="match status" value="1"/>
</dbReference>
<dbReference type="RefSeq" id="WP_021072198.1">
    <property type="nucleotide sequence ID" value="NZ_ATDL01000022.1"/>
</dbReference>
<dbReference type="eggNOG" id="COG1834">
    <property type="taxonomic scope" value="Bacteria"/>
</dbReference>
<evidence type="ECO:0000256" key="2">
    <source>
        <dbReference type="ARBA" id="ARBA00006275"/>
    </source>
</evidence>
<dbReference type="Proteomes" id="UP000016584">
    <property type="component" value="Unassembled WGS sequence"/>
</dbReference>
<dbReference type="PATRIC" id="fig|1346330.5.peg.4199"/>
<dbReference type="STRING" id="1346330.M472_01665"/>
<dbReference type="GO" id="GO:0009279">
    <property type="term" value="C:cell outer membrane"/>
    <property type="evidence" value="ECO:0007669"/>
    <property type="project" value="UniProtKB-SubCell"/>
</dbReference>
<gene>
    <name evidence="8" type="ORF">M472_01665</name>
</gene>
<sequence length="530" mass="60976">MNKILRYFLLLLIPLSSLVSCKKFIEEKSFNLSYPVNLDDLDKLLLGDGYFKVFSKSTTYKNANYYYPFIHFISDETREVSRDYKNPSLNSPDIRDDIFGFYTWQQNLGANHAGTKITDDSDSWLNLYRHIAVANSILDQVETLKETGPIAQYERIRAESYFVRASSYFMLANLYAQPYQTGQASQTDAVPLKTSSQVEDVRFTRDNLEDVYARILSDLDQAEDIFKRVPDKNSKYRASLTAVYLLKSRVFLYQQSYQQSAVYAQKVISGQSSNHLLDLRTFHQGTAGYLQATSPEIIFSMGGVSSYTHLSEGGKGLVIAPELLDLFSDQDLRKGMFFEEKIFQERNLTETITGKYMALNKFNRSLTRGDVSDVFNLRVSEAYLNAAEALFMNGQIVEAKSVLNTFLQTRYRSVLDLNTLSDADLSLFIINERRREFCFEGHRWFDLRRYMVRSSFAYSKILRQTFTTFQLNGAPTGVLQLWTPAMKYVYELSLEPVRYTLPIPASVVQKEPGIINNHRGENDPKEIITY</sequence>
<protein>
    <recommendedName>
        <fullName evidence="10">RagB/SusD family nutrient uptake outer membrane protein</fullName>
    </recommendedName>
</protein>
<evidence type="ECO:0000256" key="5">
    <source>
        <dbReference type="ARBA" id="ARBA00023237"/>
    </source>
</evidence>
<evidence type="ECO:0000259" key="6">
    <source>
        <dbReference type="Pfam" id="PF07980"/>
    </source>
</evidence>
<evidence type="ECO:0000313" key="8">
    <source>
        <dbReference type="EMBL" id="ERJ57465.1"/>
    </source>
</evidence>
<evidence type="ECO:0000256" key="3">
    <source>
        <dbReference type="ARBA" id="ARBA00022729"/>
    </source>
</evidence>
<comment type="subcellular location">
    <subcellularLocation>
        <location evidence="1">Cell outer membrane</location>
    </subcellularLocation>
</comment>
<feature type="domain" description="SusD-like N-terminal" evidence="7">
    <location>
        <begin position="95"/>
        <end position="252"/>
    </location>
</feature>
<dbReference type="AlphaFoldDB" id="U2HQA5"/>
<comment type="similarity">
    <text evidence="2">Belongs to the SusD family.</text>
</comment>
<dbReference type="Gene3D" id="1.25.40.390">
    <property type="match status" value="1"/>
</dbReference>
<organism evidence="8 9">
    <name type="scientific">Sphingobacterium paucimobilis HER1398</name>
    <dbReference type="NCBI Taxonomy" id="1346330"/>
    <lineage>
        <taxon>Bacteria</taxon>
        <taxon>Pseudomonadati</taxon>
        <taxon>Bacteroidota</taxon>
        <taxon>Sphingobacteriia</taxon>
        <taxon>Sphingobacteriales</taxon>
        <taxon>Sphingobacteriaceae</taxon>
        <taxon>Sphingobacterium</taxon>
    </lineage>
</organism>
<evidence type="ECO:0000256" key="1">
    <source>
        <dbReference type="ARBA" id="ARBA00004442"/>
    </source>
</evidence>